<comment type="caution">
    <text evidence="2">The sequence shown here is derived from an EMBL/GenBank/DDBJ whole genome shotgun (WGS) entry which is preliminary data.</text>
</comment>
<dbReference type="AlphaFoldDB" id="A0AAE3DWV4"/>
<feature type="transmembrane region" description="Helical" evidence="1">
    <location>
        <begin position="165"/>
        <end position="182"/>
    </location>
</feature>
<accession>A0AAE3DWV4</accession>
<reference evidence="2 3" key="1">
    <citation type="submission" date="2021-10" db="EMBL/GenBank/DDBJ databases">
        <title>Anaerobic single-cell dispensing facilitates the cultivation of human gut bacteria.</title>
        <authorList>
            <person name="Afrizal A."/>
        </authorList>
    </citation>
    <scope>NUCLEOTIDE SEQUENCE [LARGE SCALE GENOMIC DNA]</scope>
    <source>
        <strain evidence="2 3">CLA-AA-H232</strain>
    </source>
</reference>
<organism evidence="2 3">
    <name type="scientific">Hominilimicola fabiformis</name>
    <dbReference type="NCBI Taxonomy" id="2885356"/>
    <lineage>
        <taxon>Bacteria</taxon>
        <taxon>Bacillati</taxon>
        <taxon>Bacillota</taxon>
        <taxon>Clostridia</taxon>
        <taxon>Eubacteriales</taxon>
        <taxon>Oscillospiraceae</taxon>
        <taxon>Hominilimicola</taxon>
    </lineage>
</organism>
<protein>
    <submittedName>
        <fullName evidence="2">Uncharacterized protein</fullName>
    </submittedName>
</protein>
<feature type="transmembrane region" description="Helical" evidence="1">
    <location>
        <begin position="73"/>
        <end position="94"/>
    </location>
</feature>
<evidence type="ECO:0000256" key="1">
    <source>
        <dbReference type="SAM" id="Phobius"/>
    </source>
</evidence>
<feature type="transmembrane region" description="Helical" evidence="1">
    <location>
        <begin position="412"/>
        <end position="431"/>
    </location>
</feature>
<feature type="transmembrane region" description="Helical" evidence="1">
    <location>
        <begin position="194"/>
        <end position="226"/>
    </location>
</feature>
<dbReference type="RefSeq" id="WP_308455751.1">
    <property type="nucleotide sequence ID" value="NZ_JAJEQM010000002.1"/>
</dbReference>
<evidence type="ECO:0000313" key="2">
    <source>
        <dbReference type="EMBL" id="MCC2209540.1"/>
    </source>
</evidence>
<feature type="transmembrane region" description="Helical" evidence="1">
    <location>
        <begin position="139"/>
        <end position="158"/>
    </location>
</feature>
<keyword evidence="3" id="KW-1185">Reference proteome</keyword>
<feature type="transmembrane region" description="Helical" evidence="1">
    <location>
        <begin position="7"/>
        <end position="26"/>
    </location>
</feature>
<keyword evidence="1" id="KW-1133">Transmembrane helix</keyword>
<proteinExistence type="predicted"/>
<feature type="transmembrane region" description="Helical" evidence="1">
    <location>
        <begin position="386"/>
        <end position="405"/>
    </location>
</feature>
<feature type="transmembrane region" description="Helical" evidence="1">
    <location>
        <begin position="443"/>
        <end position="461"/>
    </location>
</feature>
<dbReference type="EMBL" id="JAJEQM010000002">
    <property type="protein sequence ID" value="MCC2209540.1"/>
    <property type="molecule type" value="Genomic_DNA"/>
</dbReference>
<feature type="transmembrane region" description="Helical" evidence="1">
    <location>
        <begin position="106"/>
        <end position="127"/>
    </location>
</feature>
<sequence length="476" mass="54676">MKKKIFSAYDIIFIISVIAVFVYAVFVPPVHSVADQGDFERVMRPCGLDFPSDYSFYDYAVRFFYMKFTSVDLLLYVPRLLFLVPTTTFIFPTATTRLICLPFGAFDMRILAVMMFLWYATVCFFIQRKFKIENKFLHYIFLLFFIVVFFNGVNLTILNSLYGQSVMLVSFATVVLFGLYMFENVHDAKNSVIIFFTVSSCLLLGSKLQCAVFTPFLIIAVLYVGFKSNKRNLCIVCSIVLLWHGVGGYVINGGQLNLDTQYNSVFYGILKDSPNPKQDLIDMGLDEDMAADSGKHAYLDKSEYKYPPRSDIMNEKFHSKMSNGKLIKFYITHPLRLVSVMETTAQNAFTNKINLGTFEKKYGYAPNTSSYRFDLWENIREHLPKTLFFIIPSYAVFLLIGIVMLKKKNRYAVPFIFVILMGLIQFPMPYIGNGAADISKQLFLFNISFDFGLTVLIYMLFKTVSKKLSKKISKNS</sequence>
<name>A0AAE3DWV4_9FIRM</name>
<gene>
    <name evidence="2" type="ORF">LKE05_01860</name>
</gene>
<dbReference type="Proteomes" id="UP001198242">
    <property type="component" value="Unassembled WGS sequence"/>
</dbReference>
<feature type="transmembrane region" description="Helical" evidence="1">
    <location>
        <begin position="233"/>
        <end position="251"/>
    </location>
</feature>
<keyword evidence="1" id="KW-0472">Membrane</keyword>
<evidence type="ECO:0000313" key="3">
    <source>
        <dbReference type="Proteomes" id="UP001198242"/>
    </source>
</evidence>
<keyword evidence="1" id="KW-0812">Transmembrane</keyword>